<proteinExistence type="predicted"/>
<accession>A0A6H2BYU5</accession>
<dbReference type="Proteomes" id="UP000502433">
    <property type="component" value="Chromosome"/>
</dbReference>
<sequence length="359" mass="41868">MPDIKAIAFYLPQYHPIPENDQWWGKGFTEWTNVTKSKPLFKEHYQPHLPADLGFYDLRLPEARQAQADLAREYGIHGFCYWHYWFHGKRLLESPVNEVLALGEPDFPFCLAWANESWSRRWLGEDKEILINQKYSQEDDTNHAEWLVHCFADPRYIKVYDRPLFLIYRPTSLPDPKATTKTIREVCQASGLPNPYLVGINAHSRHIDMRTLGFDCTEDHSPQLGVLPEAFNDDFSFNRLTRNIKRGIWDGELKIYDYADAIQLMESSRPKYPHHPAFFVGWDNTARRQEKAIIMTDSHPDIVATHLAKVIESVGQSLLEERIVFLNAWNEWAEGMYLEPNSLHGLRLLEAIRSVIQSD</sequence>
<protein>
    <recommendedName>
        <fullName evidence="3">Lipopolysaccharide biosynthesis protein</fullName>
    </recommendedName>
</protein>
<dbReference type="CDD" id="cd11579">
    <property type="entry name" value="Glyco_tran_WbsX"/>
    <property type="match status" value="1"/>
</dbReference>
<reference evidence="1 2" key="2">
    <citation type="submission" date="2020-04" db="EMBL/GenBank/DDBJ databases">
        <authorList>
            <person name="Fomenkov A."/>
            <person name="Anton B.P."/>
            <person name="Roberts R.J."/>
        </authorList>
    </citation>
    <scope>NUCLEOTIDE SEQUENCE [LARGE SCALE GENOMIC DNA]</scope>
    <source>
        <strain evidence="1 2">CCAP 1403/13f</strain>
    </source>
</reference>
<gene>
    <name evidence="1" type="ORF">HGD76_08500</name>
</gene>
<dbReference type="PANTHER" id="PTHR41244">
    <property type="entry name" value="RHAMNAN SYNTHESIS F"/>
    <property type="match status" value="1"/>
</dbReference>
<evidence type="ECO:0008006" key="3">
    <source>
        <dbReference type="Google" id="ProtNLM"/>
    </source>
</evidence>
<dbReference type="Gene3D" id="3.20.20.80">
    <property type="entry name" value="Glycosidases"/>
    <property type="match status" value="1"/>
</dbReference>
<organism evidence="1 2">
    <name type="scientific">Dolichospermum flos-aquae CCAP 1403/13F</name>
    <dbReference type="NCBI Taxonomy" id="315271"/>
    <lineage>
        <taxon>Bacteria</taxon>
        <taxon>Bacillati</taxon>
        <taxon>Cyanobacteriota</taxon>
        <taxon>Cyanophyceae</taxon>
        <taxon>Nostocales</taxon>
        <taxon>Aphanizomenonaceae</taxon>
        <taxon>Dolichospermum</taxon>
    </lineage>
</organism>
<dbReference type="InterPro" id="IPR032719">
    <property type="entry name" value="WbsX"/>
</dbReference>
<evidence type="ECO:0000313" key="2">
    <source>
        <dbReference type="Proteomes" id="UP000502433"/>
    </source>
</evidence>
<name>A0A6H2BYU5_DOLFA</name>
<dbReference type="RefSeq" id="WP_168695513.1">
    <property type="nucleotide sequence ID" value="NZ_CP051206.1"/>
</dbReference>
<dbReference type="AlphaFoldDB" id="A0A6H2BYU5"/>
<dbReference type="KEGG" id="dfs:HGD76_08500"/>
<dbReference type="PANTHER" id="PTHR41244:SF1">
    <property type="entry name" value="GLYCOSYLTRANSFERASE"/>
    <property type="match status" value="1"/>
</dbReference>
<evidence type="ECO:0000313" key="1">
    <source>
        <dbReference type="EMBL" id="QJB44220.1"/>
    </source>
</evidence>
<dbReference type="Pfam" id="PF14307">
    <property type="entry name" value="Glyco_tran_WbsX"/>
    <property type="match status" value="1"/>
</dbReference>
<reference evidence="1 2" key="1">
    <citation type="submission" date="2020-04" db="EMBL/GenBank/DDBJ databases">
        <title>Genome-Wide Identification of 5-Methylcytosine Sites in Bacterial Genomes By High-Throughput Sequencing of MspJI Restriction Fragments.</title>
        <authorList>
            <person name="Wu V."/>
        </authorList>
    </citation>
    <scope>NUCLEOTIDE SEQUENCE [LARGE SCALE GENOMIC DNA]</scope>
    <source>
        <strain evidence="1 2">CCAP 1403/13f</strain>
    </source>
</reference>
<dbReference type="EMBL" id="CP051206">
    <property type="protein sequence ID" value="QJB44220.1"/>
    <property type="molecule type" value="Genomic_DNA"/>
</dbReference>